<keyword evidence="8" id="KW-1185">Reference proteome</keyword>
<keyword evidence="4" id="KW-0472">Membrane</keyword>
<dbReference type="GO" id="GO:0046983">
    <property type="term" value="F:protein dimerization activity"/>
    <property type="evidence" value="ECO:0007669"/>
    <property type="project" value="InterPro"/>
</dbReference>
<evidence type="ECO:0000256" key="2">
    <source>
        <dbReference type="ARBA" id="ARBA00022777"/>
    </source>
</evidence>
<dbReference type="PANTHER" id="PTHR24421:SF59">
    <property type="entry name" value="OXYGEN SENSOR HISTIDINE KINASE NREB"/>
    <property type="match status" value="1"/>
</dbReference>
<reference evidence="7 8" key="1">
    <citation type="submission" date="2020-08" db="EMBL/GenBank/DDBJ databases">
        <title>Sphingomonas sp. sand1-3 16S ribosomal RNA gene Genome sequencing and assembly.</title>
        <authorList>
            <person name="Kang M."/>
        </authorList>
    </citation>
    <scope>NUCLEOTIDE SEQUENCE [LARGE SCALE GENOMIC DNA]</scope>
    <source>
        <strain evidence="8">sand1-3</strain>
    </source>
</reference>
<dbReference type="PANTHER" id="PTHR24421">
    <property type="entry name" value="NITRATE/NITRITE SENSOR PROTEIN NARX-RELATED"/>
    <property type="match status" value="1"/>
</dbReference>
<feature type="domain" description="Signal transduction histidine kinase subgroup 3 dimerisation and phosphoacceptor" evidence="6">
    <location>
        <begin position="183"/>
        <end position="247"/>
    </location>
</feature>
<evidence type="ECO:0000256" key="3">
    <source>
        <dbReference type="ARBA" id="ARBA00023012"/>
    </source>
</evidence>
<organism evidence="7 8">
    <name type="scientific">Sphingomonas sabuli</name>
    <dbReference type="NCBI Taxonomy" id="2764186"/>
    <lineage>
        <taxon>Bacteria</taxon>
        <taxon>Pseudomonadati</taxon>
        <taxon>Pseudomonadota</taxon>
        <taxon>Alphaproteobacteria</taxon>
        <taxon>Sphingomonadales</taxon>
        <taxon>Sphingomonadaceae</taxon>
        <taxon>Sphingomonas</taxon>
    </lineage>
</organism>
<dbReference type="SUPFAM" id="SSF55874">
    <property type="entry name" value="ATPase domain of HSP90 chaperone/DNA topoisomerase II/histidine kinase"/>
    <property type="match status" value="1"/>
</dbReference>
<dbReference type="InterPro" id="IPR003594">
    <property type="entry name" value="HATPase_dom"/>
</dbReference>
<proteinExistence type="predicted"/>
<dbReference type="RefSeq" id="WP_187479584.1">
    <property type="nucleotide sequence ID" value="NZ_CP060697.1"/>
</dbReference>
<evidence type="ECO:0000256" key="4">
    <source>
        <dbReference type="SAM" id="Phobius"/>
    </source>
</evidence>
<evidence type="ECO:0000259" key="5">
    <source>
        <dbReference type="Pfam" id="PF02518"/>
    </source>
</evidence>
<dbReference type="CDD" id="cd16917">
    <property type="entry name" value="HATPase_UhpB-NarQ-NarX-like"/>
    <property type="match status" value="1"/>
</dbReference>
<keyword evidence="1" id="KW-0808">Transferase</keyword>
<dbReference type="InterPro" id="IPR011712">
    <property type="entry name" value="Sig_transdc_His_kin_sub3_dim/P"/>
</dbReference>
<evidence type="ECO:0000313" key="8">
    <source>
        <dbReference type="Proteomes" id="UP000515861"/>
    </source>
</evidence>
<dbReference type="Pfam" id="PF02518">
    <property type="entry name" value="HATPase_c"/>
    <property type="match status" value="1"/>
</dbReference>
<feature type="transmembrane region" description="Helical" evidence="4">
    <location>
        <begin position="139"/>
        <end position="158"/>
    </location>
</feature>
<keyword evidence="3" id="KW-0902">Two-component regulatory system</keyword>
<dbReference type="InterPro" id="IPR036890">
    <property type="entry name" value="HATPase_C_sf"/>
</dbReference>
<keyword evidence="4" id="KW-0812">Transmembrane</keyword>
<sequence length="375" mass="40669">MTRHFSSRHRWLFSLAALFVWAVIGARVVESIVTATPLRGSLVSPLWLVPFALCGLAMLGSMTLRLSKVQWWSLIAVQFVSILAMIVLLNWSLMAMFLVPLAWQVGFALPALRAVGLVLAQTIVANLVLAIVPNPDLCWVNWMAFGLQMSTLVTAVALRREAETAEALASAHAVIANNARDAERTRISRELHDAWGHELTALGLQLEIASHVSDLGRANDHVLKARGLASELLGKVRDVVSTLREAERCDLKQALEALAERVPSPAVHVDVSSRVQLTPDQAYALMRCAQEAVTNAVRHSQAKNLWLQVASDEGGVRLIAQDDGAARPAPSKAGSGLRGMRERVELLGGKLAVRKERGAGFTVDAWLPLGPPQPA</sequence>
<dbReference type="KEGG" id="ssau:H8M03_11615"/>
<protein>
    <submittedName>
        <fullName evidence="7">Sensor histidine kinase</fullName>
    </submittedName>
</protein>
<name>A0A7G9L1Y0_9SPHN</name>
<feature type="transmembrane region" description="Helical" evidence="4">
    <location>
        <begin position="47"/>
        <end position="64"/>
    </location>
</feature>
<dbReference type="GO" id="GO:0016020">
    <property type="term" value="C:membrane"/>
    <property type="evidence" value="ECO:0007669"/>
    <property type="project" value="InterPro"/>
</dbReference>
<feature type="domain" description="Histidine kinase/HSP90-like ATPase" evidence="5">
    <location>
        <begin position="284"/>
        <end position="370"/>
    </location>
</feature>
<keyword evidence="4" id="KW-1133">Transmembrane helix</keyword>
<accession>A0A7G9L1Y0</accession>
<dbReference type="Gene3D" id="1.20.5.1930">
    <property type="match status" value="1"/>
</dbReference>
<evidence type="ECO:0000256" key="1">
    <source>
        <dbReference type="ARBA" id="ARBA00022679"/>
    </source>
</evidence>
<dbReference type="InterPro" id="IPR050482">
    <property type="entry name" value="Sensor_HK_TwoCompSys"/>
</dbReference>
<dbReference type="Proteomes" id="UP000515861">
    <property type="component" value="Chromosome"/>
</dbReference>
<dbReference type="EMBL" id="CP060697">
    <property type="protein sequence ID" value="QNM82629.1"/>
    <property type="molecule type" value="Genomic_DNA"/>
</dbReference>
<feature type="transmembrane region" description="Helical" evidence="4">
    <location>
        <begin position="71"/>
        <end position="99"/>
    </location>
</feature>
<dbReference type="AlphaFoldDB" id="A0A7G9L1Y0"/>
<feature type="transmembrane region" description="Helical" evidence="4">
    <location>
        <begin position="111"/>
        <end position="132"/>
    </location>
</feature>
<dbReference type="GO" id="GO:0000155">
    <property type="term" value="F:phosphorelay sensor kinase activity"/>
    <property type="evidence" value="ECO:0007669"/>
    <property type="project" value="InterPro"/>
</dbReference>
<dbReference type="Pfam" id="PF07730">
    <property type="entry name" value="HisKA_3"/>
    <property type="match status" value="1"/>
</dbReference>
<evidence type="ECO:0000259" key="6">
    <source>
        <dbReference type="Pfam" id="PF07730"/>
    </source>
</evidence>
<gene>
    <name evidence="7" type="ORF">H8M03_11615</name>
</gene>
<dbReference type="Gene3D" id="3.30.565.10">
    <property type="entry name" value="Histidine kinase-like ATPase, C-terminal domain"/>
    <property type="match status" value="1"/>
</dbReference>
<keyword evidence="2 7" id="KW-0418">Kinase</keyword>
<evidence type="ECO:0000313" key="7">
    <source>
        <dbReference type="EMBL" id="QNM82629.1"/>
    </source>
</evidence>